<dbReference type="RefSeq" id="WP_103425364.1">
    <property type="nucleotide sequence ID" value="NZ_CP026309.1"/>
</dbReference>
<proteinExistence type="predicted"/>
<organism evidence="2 3">
    <name type="scientific">Salinigranum rubrum</name>
    <dbReference type="NCBI Taxonomy" id="755307"/>
    <lineage>
        <taxon>Archaea</taxon>
        <taxon>Methanobacteriati</taxon>
        <taxon>Methanobacteriota</taxon>
        <taxon>Stenosarchaea group</taxon>
        <taxon>Halobacteria</taxon>
        <taxon>Halobacteriales</taxon>
        <taxon>Haloferacaceae</taxon>
        <taxon>Salinigranum</taxon>
    </lineage>
</organism>
<evidence type="ECO:0000313" key="2">
    <source>
        <dbReference type="EMBL" id="AUV81676.1"/>
    </source>
</evidence>
<accession>A0A2I8VIB4</accession>
<dbReference type="Proteomes" id="UP000236584">
    <property type="component" value="Chromosome"/>
</dbReference>
<keyword evidence="3" id="KW-1185">Reference proteome</keyword>
<dbReference type="AlphaFoldDB" id="A0A2I8VIB4"/>
<dbReference type="KEGG" id="srub:C2R22_08415"/>
<dbReference type="Pfam" id="PF19109">
    <property type="entry name" value="DUF5796"/>
    <property type="match status" value="1"/>
</dbReference>
<dbReference type="EMBL" id="CP026309">
    <property type="protein sequence ID" value="AUV81676.1"/>
    <property type="molecule type" value="Genomic_DNA"/>
</dbReference>
<evidence type="ECO:0000256" key="1">
    <source>
        <dbReference type="SAM" id="MobiDB-lite"/>
    </source>
</evidence>
<dbReference type="InterPro" id="IPR043814">
    <property type="entry name" value="DUF5796"/>
</dbReference>
<dbReference type="GeneID" id="35592107"/>
<reference evidence="2 3" key="1">
    <citation type="submission" date="2018-01" db="EMBL/GenBank/DDBJ databases">
        <title>Complete genome sequence of Salinigranum rubrum GX10T, an extremely halophilic archaeon isolated from a marine solar saltern.</title>
        <authorList>
            <person name="Han S."/>
        </authorList>
    </citation>
    <scope>NUCLEOTIDE SEQUENCE [LARGE SCALE GENOMIC DNA]</scope>
    <source>
        <strain evidence="2 3">GX10</strain>
    </source>
</reference>
<feature type="compositionally biased region" description="Acidic residues" evidence="1">
    <location>
        <begin position="139"/>
        <end position="152"/>
    </location>
</feature>
<protein>
    <submittedName>
        <fullName evidence="2">Uncharacterized protein</fullName>
    </submittedName>
</protein>
<dbReference type="OrthoDB" id="156190at2157"/>
<feature type="region of interest" description="Disordered" evidence="1">
    <location>
        <begin position="139"/>
        <end position="160"/>
    </location>
</feature>
<name>A0A2I8VIB4_9EURY</name>
<gene>
    <name evidence="2" type="ORF">C2R22_08415</name>
</gene>
<evidence type="ECO:0000313" key="3">
    <source>
        <dbReference type="Proteomes" id="UP000236584"/>
    </source>
</evidence>
<sequence>MSAPHRNDVAPSTLSISLLEEGVEVEYIDGRTTFYRGVPEKVSTLTTKPGRDLHVLVTDPTDSEGVLVYVNDLKTHDDILESTGVGRVMLDQEEEEELFPGVVVRRIGELRFAVDADPDVARGRVFAFVEDDWGEDSYEFVADDGESGGETDDAGRESVE</sequence>